<organism evidence="3">
    <name type="scientific">Prymnesium polylepis</name>
    <dbReference type="NCBI Taxonomy" id="72548"/>
    <lineage>
        <taxon>Eukaryota</taxon>
        <taxon>Haptista</taxon>
        <taxon>Haptophyta</taxon>
        <taxon>Prymnesiophyceae</taxon>
        <taxon>Prymnesiales</taxon>
        <taxon>Prymnesiaceae</taxon>
        <taxon>Prymnesium</taxon>
    </lineage>
</organism>
<reference evidence="3" key="1">
    <citation type="submission" date="2021-01" db="EMBL/GenBank/DDBJ databases">
        <authorList>
            <person name="Corre E."/>
            <person name="Pelletier E."/>
            <person name="Niang G."/>
            <person name="Scheremetjew M."/>
            <person name="Finn R."/>
            <person name="Kale V."/>
            <person name="Holt S."/>
            <person name="Cochrane G."/>
            <person name="Meng A."/>
            <person name="Brown T."/>
            <person name="Cohen L."/>
        </authorList>
    </citation>
    <scope>NUCLEOTIDE SEQUENCE</scope>
    <source>
        <strain evidence="3">UIO037</strain>
    </source>
</reference>
<accession>A0A7S4M1X5</accession>
<dbReference type="SUPFAM" id="SSF51045">
    <property type="entry name" value="WW domain"/>
    <property type="match status" value="1"/>
</dbReference>
<feature type="region of interest" description="Disordered" evidence="1">
    <location>
        <begin position="1"/>
        <end position="23"/>
    </location>
</feature>
<proteinExistence type="predicted"/>
<dbReference type="SMART" id="SM00456">
    <property type="entry name" value="WW"/>
    <property type="match status" value="1"/>
</dbReference>
<evidence type="ECO:0000259" key="2">
    <source>
        <dbReference type="PROSITE" id="PS50020"/>
    </source>
</evidence>
<gene>
    <name evidence="3" type="ORF">CPOL0286_LOCUS1727</name>
</gene>
<evidence type="ECO:0000256" key="1">
    <source>
        <dbReference type="SAM" id="MobiDB-lite"/>
    </source>
</evidence>
<evidence type="ECO:0000313" key="3">
    <source>
        <dbReference type="EMBL" id="CAE2196373.1"/>
    </source>
</evidence>
<dbReference type="AlphaFoldDB" id="A0A7S4M1X5"/>
<dbReference type="EMBL" id="HBKO01003442">
    <property type="protein sequence ID" value="CAE2196373.1"/>
    <property type="molecule type" value="Transcribed_RNA"/>
</dbReference>
<dbReference type="CDD" id="cd00201">
    <property type="entry name" value="WW"/>
    <property type="match status" value="1"/>
</dbReference>
<sequence length="126" mass="14786">MIVQLPTQDLLPGWEETRDPSSGRTYYYHEETRKTQWEVPTEKSLEFDKVKANAQLVAAAKSNDHEQVKLLLDAIEDNEVKEAGEQAKKDWEERRKAKIEADQHRSRYASDEEFWRNTPDLPPDED</sequence>
<dbReference type="PROSITE" id="PS01159">
    <property type="entry name" value="WW_DOMAIN_1"/>
    <property type="match status" value="1"/>
</dbReference>
<feature type="region of interest" description="Disordered" evidence="1">
    <location>
        <begin position="81"/>
        <end position="126"/>
    </location>
</feature>
<feature type="compositionally biased region" description="Basic and acidic residues" evidence="1">
    <location>
        <begin position="81"/>
        <end position="115"/>
    </location>
</feature>
<name>A0A7S4M1X5_9EUKA</name>
<dbReference type="PROSITE" id="PS50020">
    <property type="entry name" value="WW_DOMAIN_2"/>
    <property type="match status" value="1"/>
</dbReference>
<dbReference type="InterPro" id="IPR036020">
    <property type="entry name" value="WW_dom_sf"/>
</dbReference>
<protein>
    <recommendedName>
        <fullName evidence="2">WW domain-containing protein</fullName>
    </recommendedName>
</protein>
<dbReference type="Gene3D" id="2.20.70.10">
    <property type="match status" value="1"/>
</dbReference>
<dbReference type="Pfam" id="PF00397">
    <property type="entry name" value="WW"/>
    <property type="match status" value="1"/>
</dbReference>
<feature type="domain" description="WW" evidence="2">
    <location>
        <begin position="8"/>
        <end position="42"/>
    </location>
</feature>
<dbReference type="InterPro" id="IPR001202">
    <property type="entry name" value="WW_dom"/>
</dbReference>